<keyword evidence="4" id="KW-1185">Reference proteome</keyword>
<evidence type="ECO:0000313" key="3">
    <source>
        <dbReference type="EMBL" id="CAH8346205.1"/>
    </source>
</evidence>
<keyword evidence="1" id="KW-1133">Transmembrane helix</keyword>
<evidence type="ECO:0000259" key="2">
    <source>
        <dbReference type="Pfam" id="PF12697"/>
    </source>
</evidence>
<dbReference type="SUPFAM" id="SSF53474">
    <property type="entry name" value="alpha/beta-Hydrolases"/>
    <property type="match status" value="1"/>
</dbReference>
<proteinExistence type="predicted"/>
<name>A0ABC8JYD2_ERUVS</name>
<dbReference type="InterPro" id="IPR029058">
    <property type="entry name" value="AB_hydrolase_fold"/>
</dbReference>
<sequence>MSRDISAALVNEQRRSSCNGVVKTFLLVSLAVLFTACFYQSIQPPPVKTFSVTSPRVKLRDGRHLAYKEHGVSRDIARYKIVYIHGFDSCRHDAYFSNSISQGLVEELMIYSVSFDRPGYGESDPDPNRTPRSIALDIEQLADGLGLGPKFYVLGFSLGGQITWSCLHYIPHRLAGVTLVAPVINFWWRNLPVNMSKEALSALLPRDRWALRVAHYMPWLTYWWNTQRWFPVFSIISGNREILCPQDMTILSKLGFKRPNQAHTRQQGEYESLHRDLIVGFGNWEFDPLDVQNPFPDNEGLVHLWQGDDDWFLSVMLQRYIVSKLAWIRYHEIAGSGHFFSLLDGNVDKIVKTLLVGG</sequence>
<dbReference type="InterPro" id="IPR000073">
    <property type="entry name" value="AB_hydrolase_1"/>
</dbReference>
<dbReference type="Pfam" id="PF12697">
    <property type="entry name" value="Abhydrolase_6"/>
    <property type="match status" value="1"/>
</dbReference>
<protein>
    <recommendedName>
        <fullName evidence="2">AB hydrolase-1 domain-containing protein</fullName>
    </recommendedName>
</protein>
<feature type="transmembrane region" description="Helical" evidence="1">
    <location>
        <begin position="21"/>
        <end position="42"/>
    </location>
</feature>
<reference evidence="3 4" key="1">
    <citation type="submission" date="2022-03" db="EMBL/GenBank/DDBJ databases">
        <authorList>
            <person name="Macdonald S."/>
            <person name="Ahmed S."/>
            <person name="Newling K."/>
        </authorList>
    </citation>
    <scope>NUCLEOTIDE SEQUENCE [LARGE SCALE GENOMIC DNA]</scope>
</reference>
<comment type="caution">
    <text evidence="3">The sequence shown here is derived from an EMBL/GenBank/DDBJ whole genome shotgun (WGS) entry which is preliminary data.</text>
</comment>
<dbReference type="Gene3D" id="3.40.50.1820">
    <property type="entry name" value="alpha/beta hydrolase"/>
    <property type="match status" value="1"/>
</dbReference>
<evidence type="ECO:0000256" key="1">
    <source>
        <dbReference type="SAM" id="Phobius"/>
    </source>
</evidence>
<gene>
    <name evidence="3" type="ORF">ERUC_LOCUS16849</name>
</gene>
<accession>A0ABC8JYD2</accession>
<dbReference type="AlphaFoldDB" id="A0ABC8JYD2"/>
<keyword evidence="1" id="KW-0472">Membrane</keyword>
<feature type="domain" description="AB hydrolase-1" evidence="2">
    <location>
        <begin position="81"/>
        <end position="342"/>
    </location>
</feature>
<dbReference type="Proteomes" id="UP001642260">
    <property type="component" value="Unassembled WGS sequence"/>
</dbReference>
<dbReference type="PANTHER" id="PTHR45763:SF40">
    <property type="entry name" value="AB HYDROLASE-1 DOMAIN-CONTAINING PROTEIN"/>
    <property type="match status" value="1"/>
</dbReference>
<dbReference type="EMBL" id="CAKOAT010152933">
    <property type="protein sequence ID" value="CAH8346205.1"/>
    <property type="molecule type" value="Genomic_DNA"/>
</dbReference>
<dbReference type="PANTHER" id="PTHR45763">
    <property type="entry name" value="HYDROLASE, ALPHA/BETA FOLD FAMILY PROTEIN, EXPRESSED-RELATED"/>
    <property type="match status" value="1"/>
</dbReference>
<organism evidence="3 4">
    <name type="scientific">Eruca vesicaria subsp. sativa</name>
    <name type="common">Garden rocket</name>
    <name type="synonym">Eruca sativa</name>
    <dbReference type="NCBI Taxonomy" id="29727"/>
    <lineage>
        <taxon>Eukaryota</taxon>
        <taxon>Viridiplantae</taxon>
        <taxon>Streptophyta</taxon>
        <taxon>Embryophyta</taxon>
        <taxon>Tracheophyta</taxon>
        <taxon>Spermatophyta</taxon>
        <taxon>Magnoliopsida</taxon>
        <taxon>eudicotyledons</taxon>
        <taxon>Gunneridae</taxon>
        <taxon>Pentapetalae</taxon>
        <taxon>rosids</taxon>
        <taxon>malvids</taxon>
        <taxon>Brassicales</taxon>
        <taxon>Brassicaceae</taxon>
        <taxon>Brassiceae</taxon>
        <taxon>Eruca</taxon>
    </lineage>
</organism>
<keyword evidence="1" id="KW-0812">Transmembrane</keyword>
<evidence type="ECO:0000313" key="4">
    <source>
        <dbReference type="Proteomes" id="UP001642260"/>
    </source>
</evidence>
<dbReference type="FunFam" id="3.40.50.1820:FF:000270">
    <property type="entry name" value="Alpha/beta-Hydrolases superfamily protein"/>
    <property type="match status" value="1"/>
</dbReference>